<dbReference type="InterPro" id="IPR047211">
    <property type="entry name" value="POXB-like"/>
</dbReference>
<evidence type="ECO:0000259" key="4">
    <source>
        <dbReference type="Pfam" id="PF00205"/>
    </source>
</evidence>
<dbReference type="Proteomes" id="UP000320216">
    <property type="component" value="Chromosome"/>
</dbReference>
<dbReference type="InterPro" id="IPR047210">
    <property type="entry name" value="TPP_PYR_POXB-like"/>
</dbReference>
<accession>A0A5B8M2Y2</accession>
<evidence type="ECO:0000259" key="5">
    <source>
        <dbReference type="Pfam" id="PF02775"/>
    </source>
</evidence>
<gene>
    <name evidence="7" type="ORF">FPZ11_10590</name>
</gene>
<dbReference type="InterPro" id="IPR012000">
    <property type="entry name" value="Thiamin_PyroP_enz_cen_dom"/>
</dbReference>
<feature type="domain" description="Thiamine pyrophosphate enzyme central" evidence="4">
    <location>
        <begin position="200"/>
        <end position="330"/>
    </location>
</feature>
<evidence type="ECO:0000313" key="7">
    <source>
        <dbReference type="EMBL" id="QDZ15158.1"/>
    </source>
</evidence>
<dbReference type="SUPFAM" id="SSF52467">
    <property type="entry name" value="DHS-like NAD/FAD-binding domain"/>
    <property type="match status" value="1"/>
</dbReference>
<dbReference type="GO" id="GO:0030976">
    <property type="term" value="F:thiamine pyrophosphate binding"/>
    <property type="evidence" value="ECO:0007669"/>
    <property type="project" value="InterPro"/>
</dbReference>
<dbReference type="AlphaFoldDB" id="A0A5B8M2Y2"/>
<dbReference type="GO" id="GO:0000287">
    <property type="term" value="F:magnesium ion binding"/>
    <property type="evidence" value="ECO:0007669"/>
    <property type="project" value="InterPro"/>
</dbReference>
<dbReference type="PANTHER" id="PTHR42981:SF2">
    <property type="entry name" value="PYRUVATE DEHYDROGENASE [UBIQUINONE]"/>
    <property type="match status" value="1"/>
</dbReference>
<dbReference type="RefSeq" id="WP_146320741.1">
    <property type="nucleotide sequence ID" value="NZ_CP042305.1"/>
</dbReference>
<evidence type="ECO:0000259" key="6">
    <source>
        <dbReference type="Pfam" id="PF02776"/>
    </source>
</evidence>
<sequence>MADTVSDVIIRRLKDWGVTRVFGFPGDGIGAFDGALGKAEREGEGIEYIRPTHEEICALMATAHAKFTGEVGVCVATSSPGGFHMVNGLYDAQMDNQPVVAIVGQQGLASLGTFGQQESNLERVFQDVACYVQTIVSPAQAEAVIDTAFRTARARLQPAVVVLPHDVQAMKAVTPPVAHWVSRASRVPASSAITPPEEELRKAADILNAGERVTLLVGAGAQGATDEVLKVAELTGAGIITALRGKDVVPGDIPHHTQQVGLLGSLPSLHQMHECDTLLMLGTNYPYAEFLPETGAARGIQIDLKPEQLGLRYPTEVNLWGDVRATLQALIPMLEPTSDPSWQRTIADEMRGWEREEEAEAMAHYDDGANPRRFYYELNKRLPDGVIVTADAGTTADWYAHHLRFKRGMRGDLSGRLATMLAAMPYATAAKFAYPDRPVICTIGDGAFQMLGMNELITLKKYLGRFSNKQFVVLVMHNNDLGQVSWEMRTEDADPVWRTAQDVESIDYAGYARLLGFQGIRVEKNEDAASAIETALAYEGVTLIDAIVSRNIPPLPPDITKEYAKNTGLALLKGDPFEFDVIRDSATALATEGIERVKGALHLGRGGKHSDESQQ</sequence>
<dbReference type="InterPro" id="IPR029061">
    <property type="entry name" value="THDP-binding"/>
</dbReference>
<feature type="domain" description="Thiamine pyrophosphate enzyme N-terminal TPP-binding" evidence="6">
    <location>
        <begin position="4"/>
        <end position="118"/>
    </location>
</feature>
<evidence type="ECO:0000313" key="8">
    <source>
        <dbReference type="Proteomes" id="UP000320216"/>
    </source>
</evidence>
<dbReference type="KEGG" id="huw:FPZ11_10590"/>
<name>A0A5B8M2Y2_9MICO</name>
<proteinExistence type="inferred from homology"/>
<reference evidence="7 8" key="1">
    <citation type="submission" date="2019-07" db="EMBL/GenBank/DDBJ databases">
        <title>Full genome sequence of Humibacter sp. WJ7-1.</title>
        <authorList>
            <person name="Im W.-T."/>
        </authorList>
    </citation>
    <scope>NUCLEOTIDE SEQUENCE [LARGE SCALE GENOMIC DNA]</scope>
    <source>
        <strain evidence="7 8">WJ7-1</strain>
    </source>
</reference>
<dbReference type="OrthoDB" id="4959782at2"/>
<dbReference type="Pfam" id="PF00205">
    <property type="entry name" value="TPP_enzyme_M"/>
    <property type="match status" value="1"/>
</dbReference>
<dbReference type="NCBIfam" id="NF006129">
    <property type="entry name" value="PRK08273.1"/>
    <property type="match status" value="1"/>
</dbReference>
<dbReference type="Pfam" id="PF02776">
    <property type="entry name" value="TPP_enzyme_N"/>
    <property type="match status" value="1"/>
</dbReference>
<dbReference type="InterPro" id="IPR011766">
    <property type="entry name" value="TPP_enzyme_TPP-bd"/>
</dbReference>
<evidence type="ECO:0000256" key="2">
    <source>
        <dbReference type="ARBA" id="ARBA00023052"/>
    </source>
</evidence>
<dbReference type="Pfam" id="PF02775">
    <property type="entry name" value="TPP_enzyme_C"/>
    <property type="match status" value="1"/>
</dbReference>
<organism evidence="7 8">
    <name type="scientific">Humibacter ginsenosidimutans</name>
    <dbReference type="NCBI Taxonomy" id="2599293"/>
    <lineage>
        <taxon>Bacteria</taxon>
        <taxon>Bacillati</taxon>
        <taxon>Actinomycetota</taxon>
        <taxon>Actinomycetes</taxon>
        <taxon>Micrococcales</taxon>
        <taxon>Microbacteriaceae</taxon>
        <taxon>Humibacter</taxon>
    </lineage>
</organism>
<evidence type="ECO:0000256" key="3">
    <source>
        <dbReference type="RuleBase" id="RU362132"/>
    </source>
</evidence>
<dbReference type="CDD" id="cd07039">
    <property type="entry name" value="TPP_PYR_POX"/>
    <property type="match status" value="1"/>
</dbReference>
<keyword evidence="2 3" id="KW-0786">Thiamine pyrophosphate</keyword>
<dbReference type="GO" id="GO:0003824">
    <property type="term" value="F:catalytic activity"/>
    <property type="evidence" value="ECO:0007669"/>
    <property type="project" value="InterPro"/>
</dbReference>
<feature type="domain" description="Thiamine pyrophosphate enzyme TPP-binding" evidence="5">
    <location>
        <begin position="391"/>
        <end position="545"/>
    </location>
</feature>
<evidence type="ECO:0000256" key="1">
    <source>
        <dbReference type="ARBA" id="ARBA00007812"/>
    </source>
</evidence>
<keyword evidence="8" id="KW-1185">Reference proteome</keyword>
<dbReference type="PANTHER" id="PTHR42981">
    <property type="entry name" value="PYRUVATE DEHYDROGENASE [UBIQUINONE]"/>
    <property type="match status" value="1"/>
</dbReference>
<dbReference type="Gene3D" id="3.40.50.1220">
    <property type="entry name" value="TPP-binding domain"/>
    <property type="match status" value="1"/>
</dbReference>
<protein>
    <submittedName>
        <fullName evidence="7">Thiamine pyrophosphate-requiring protein</fullName>
    </submittedName>
</protein>
<comment type="similarity">
    <text evidence="1 3">Belongs to the TPP enzyme family.</text>
</comment>
<dbReference type="Gene3D" id="3.40.50.970">
    <property type="match status" value="2"/>
</dbReference>
<dbReference type="InterPro" id="IPR012001">
    <property type="entry name" value="Thiamin_PyroP_enz_TPP-bd_dom"/>
</dbReference>
<dbReference type="EMBL" id="CP042305">
    <property type="protein sequence ID" value="QDZ15158.1"/>
    <property type="molecule type" value="Genomic_DNA"/>
</dbReference>
<dbReference type="SUPFAM" id="SSF52518">
    <property type="entry name" value="Thiamin diphosphate-binding fold (THDP-binding)"/>
    <property type="match status" value="2"/>
</dbReference>
<dbReference type="InterPro" id="IPR029035">
    <property type="entry name" value="DHS-like_NAD/FAD-binding_dom"/>
</dbReference>